<proteinExistence type="predicted"/>
<gene>
    <name evidence="3" type="ORF">PHYSODRAFT_379303</name>
</gene>
<feature type="transmembrane region" description="Helical" evidence="2">
    <location>
        <begin position="173"/>
        <end position="194"/>
    </location>
</feature>
<keyword evidence="2" id="KW-1133">Transmembrane helix</keyword>
<dbReference type="OMA" id="MFASIES"/>
<keyword evidence="4" id="KW-1185">Reference proteome</keyword>
<dbReference type="GeneID" id="20650661"/>
<feature type="region of interest" description="Disordered" evidence="1">
    <location>
        <begin position="1"/>
        <end position="25"/>
    </location>
</feature>
<keyword evidence="2" id="KW-0472">Membrane</keyword>
<feature type="transmembrane region" description="Helical" evidence="2">
    <location>
        <begin position="112"/>
        <end position="133"/>
    </location>
</feature>
<organism evidence="3 4">
    <name type="scientific">Phytophthora sojae (strain P6497)</name>
    <name type="common">Soybean stem and root rot agent</name>
    <name type="synonym">Phytophthora megasperma f. sp. glycines</name>
    <dbReference type="NCBI Taxonomy" id="1094619"/>
    <lineage>
        <taxon>Eukaryota</taxon>
        <taxon>Sar</taxon>
        <taxon>Stramenopiles</taxon>
        <taxon>Oomycota</taxon>
        <taxon>Peronosporomycetes</taxon>
        <taxon>Peronosporales</taxon>
        <taxon>Peronosporaceae</taxon>
        <taxon>Phytophthora</taxon>
    </lineage>
</organism>
<accession>G4Z5U9</accession>
<dbReference type="KEGG" id="psoj:PHYSODRAFT_379303"/>
<dbReference type="AlphaFoldDB" id="G4Z5U9"/>
<reference evidence="3 4" key="1">
    <citation type="journal article" date="2006" name="Science">
        <title>Phytophthora genome sequences uncover evolutionary origins and mechanisms of pathogenesis.</title>
        <authorList>
            <person name="Tyler B.M."/>
            <person name="Tripathy S."/>
            <person name="Zhang X."/>
            <person name="Dehal P."/>
            <person name="Jiang R.H."/>
            <person name="Aerts A."/>
            <person name="Arredondo F.D."/>
            <person name="Baxter L."/>
            <person name="Bensasson D."/>
            <person name="Beynon J.L."/>
            <person name="Chapman J."/>
            <person name="Damasceno C.M."/>
            <person name="Dorrance A.E."/>
            <person name="Dou D."/>
            <person name="Dickerman A.W."/>
            <person name="Dubchak I.L."/>
            <person name="Garbelotto M."/>
            <person name="Gijzen M."/>
            <person name="Gordon S.G."/>
            <person name="Govers F."/>
            <person name="Grunwald N.J."/>
            <person name="Huang W."/>
            <person name="Ivors K.L."/>
            <person name="Jones R.W."/>
            <person name="Kamoun S."/>
            <person name="Krampis K."/>
            <person name="Lamour K.H."/>
            <person name="Lee M.K."/>
            <person name="McDonald W.H."/>
            <person name="Medina M."/>
            <person name="Meijer H.J."/>
            <person name="Nordberg E.K."/>
            <person name="Maclean D.J."/>
            <person name="Ospina-Giraldo M.D."/>
            <person name="Morris P.F."/>
            <person name="Phuntumart V."/>
            <person name="Putnam N.H."/>
            <person name="Rash S."/>
            <person name="Rose J.K."/>
            <person name="Sakihama Y."/>
            <person name="Salamov A.A."/>
            <person name="Savidor A."/>
            <person name="Scheuring C.F."/>
            <person name="Smith B.M."/>
            <person name="Sobral B.W."/>
            <person name="Terry A."/>
            <person name="Torto-Alalibo T.A."/>
            <person name="Win J."/>
            <person name="Xu Z."/>
            <person name="Zhang H."/>
            <person name="Grigoriev I.V."/>
            <person name="Rokhsar D.S."/>
            <person name="Boore J.L."/>
        </authorList>
    </citation>
    <scope>NUCLEOTIDE SEQUENCE [LARGE SCALE GENOMIC DNA]</scope>
    <source>
        <strain evidence="3 4">P6497</strain>
    </source>
</reference>
<feature type="transmembrane region" description="Helical" evidence="2">
    <location>
        <begin position="73"/>
        <end position="92"/>
    </location>
</feature>
<evidence type="ECO:0000313" key="4">
    <source>
        <dbReference type="Proteomes" id="UP000002640"/>
    </source>
</evidence>
<keyword evidence="2" id="KW-0812">Transmembrane</keyword>
<evidence type="ECO:0000256" key="1">
    <source>
        <dbReference type="SAM" id="MobiDB-lite"/>
    </source>
</evidence>
<feature type="non-terminal residue" evidence="3">
    <location>
        <position position="259"/>
    </location>
</feature>
<dbReference type="EMBL" id="JH159153">
    <property type="protein sequence ID" value="EGZ19532.1"/>
    <property type="molecule type" value="Genomic_DNA"/>
</dbReference>
<name>G4Z5U9_PHYSP</name>
<sequence length="259" mass="28941">MFASIESTQERPPVTPSPSSLPSSKSTEFRRFLIRQCTRLVDAWYSIQLVHYGGKYSIERMLALKEYTRNTSIVRVLLVTLGAPVLVTFLLLSQEMVPLQDPADGWKANYGFWIRVGLLGVGVGNAAAIQVGFWLNVPAFTLKQVVAYCAFMGVGYVAVGIVTSILWIFPIPFFMFTLCLLVTLLVAVAARIVMGAEAFQQIASRREQLRRLNKVGSVQAIMYIAYPAYELLYNQANQTNYELPVLLVLPVIRLVLKVV</sequence>
<dbReference type="RefSeq" id="XP_009522249.1">
    <property type="nucleotide sequence ID" value="XM_009523954.1"/>
</dbReference>
<dbReference type="InParanoid" id="G4Z5U9"/>
<protein>
    <submittedName>
        <fullName evidence="3">Uncharacterized protein</fullName>
    </submittedName>
</protein>
<feature type="transmembrane region" description="Helical" evidence="2">
    <location>
        <begin position="145"/>
        <end position="167"/>
    </location>
</feature>
<dbReference type="Proteomes" id="UP000002640">
    <property type="component" value="Unassembled WGS sequence"/>
</dbReference>
<evidence type="ECO:0000256" key="2">
    <source>
        <dbReference type="SAM" id="Phobius"/>
    </source>
</evidence>
<evidence type="ECO:0000313" key="3">
    <source>
        <dbReference type="EMBL" id="EGZ19532.1"/>
    </source>
</evidence>